<dbReference type="CDD" id="cd01318">
    <property type="entry name" value="DHOase_IIb"/>
    <property type="match status" value="1"/>
</dbReference>
<dbReference type="GO" id="GO:0004151">
    <property type="term" value="F:dihydroorotase activity"/>
    <property type="evidence" value="ECO:0007669"/>
    <property type="project" value="UniProtKB-EC"/>
</dbReference>
<dbReference type="PANTHER" id="PTHR43668">
    <property type="entry name" value="ALLANTOINASE"/>
    <property type="match status" value="1"/>
</dbReference>
<evidence type="ECO:0000256" key="3">
    <source>
        <dbReference type="ARBA" id="ARBA00022801"/>
    </source>
</evidence>
<dbReference type="EC" id="3.5.2.3" evidence="5"/>
<evidence type="ECO:0000259" key="4">
    <source>
        <dbReference type="Pfam" id="PF01979"/>
    </source>
</evidence>
<dbReference type="Gene3D" id="3.20.20.140">
    <property type="entry name" value="Metal-dependent hydrolases"/>
    <property type="match status" value="1"/>
</dbReference>
<reference evidence="5" key="1">
    <citation type="submission" date="2018-06" db="EMBL/GenBank/DDBJ databases">
        <authorList>
            <person name="Zhirakovskaya E."/>
        </authorList>
    </citation>
    <scope>NUCLEOTIDE SEQUENCE</scope>
</reference>
<dbReference type="AlphaFoldDB" id="A0A3B0S5W6"/>
<evidence type="ECO:0000313" key="5">
    <source>
        <dbReference type="EMBL" id="VAV95748.1"/>
    </source>
</evidence>
<dbReference type="GO" id="GO:0005737">
    <property type="term" value="C:cytoplasm"/>
    <property type="evidence" value="ECO:0007669"/>
    <property type="project" value="TreeGrafter"/>
</dbReference>
<name>A0A3B0S5W6_9ZZZZ</name>
<evidence type="ECO:0000256" key="2">
    <source>
        <dbReference type="ARBA" id="ARBA00022723"/>
    </source>
</evidence>
<dbReference type="PROSITE" id="PS00483">
    <property type="entry name" value="DIHYDROOROTASE_2"/>
    <property type="match status" value="1"/>
</dbReference>
<dbReference type="PANTHER" id="PTHR43668:SF4">
    <property type="entry name" value="ALLANTOINASE"/>
    <property type="match status" value="1"/>
</dbReference>
<dbReference type="SUPFAM" id="SSF51338">
    <property type="entry name" value="Composite domain of metallo-dependent hydrolases"/>
    <property type="match status" value="1"/>
</dbReference>
<keyword evidence="2" id="KW-0479">Metal-binding</keyword>
<dbReference type="InterPro" id="IPR032466">
    <property type="entry name" value="Metal_Hydrolase"/>
</dbReference>
<dbReference type="InterPro" id="IPR002195">
    <property type="entry name" value="Dihydroorotase_CS"/>
</dbReference>
<feature type="domain" description="Amidohydrolase-related" evidence="4">
    <location>
        <begin position="52"/>
        <end position="419"/>
    </location>
</feature>
<dbReference type="InterPro" id="IPR006680">
    <property type="entry name" value="Amidohydro-rel"/>
</dbReference>
<comment type="cofactor">
    <cofactor evidence="1">
        <name>Zn(2+)</name>
        <dbReference type="ChEBI" id="CHEBI:29105"/>
    </cofactor>
</comment>
<accession>A0A3B0S5W6</accession>
<protein>
    <submittedName>
        <fullName evidence="5">Dihydroorotase</fullName>
        <ecNumber evidence="5">3.5.2.3</ecNumber>
    </submittedName>
</protein>
<dbReference type="Gene3D" id="2.30.40.10">
    <property type="entry name" value="Urease, subunit C, domain 1"/>
    <property type="match status" value="1"/>
</dbReference>
<dbReference type="NCBIfam" id="TIGR00857">
    <property type="entry name" value="pyrC_multi"/>
    <property type="match status" value="1"/>
</dbReference>
<organism evidence="5">
    <name type="scientific">hydrothermal vent metagenome</name>
    <dbReference type="NCBI Taxonomy" id="652676"/>
    <lineage>
        <taxon>unclassified sequences</taxon>
        <taxon>metagenomes</taxon>
        <taxon>ecological metagenomes</taxon>
    </lineage>
</organism>
<gene>
    <name evidence="5" type="ORF">MNBD_ALPHA06-1503</name>
</gene>
<keyword evidence="3 5" id="KW-0378">Hydrolase</keyword>
<dbReference type="SUPFAM" id="SSF51556">
    <property type="entry name" value="Metallo-dependent hydrolases"/>
    <property type="match status" value="1"/>
</dbReference>
<dbReference type="GO" id="GO:0004038">
    <property type="term" value="F:allantoinase activity"/>
    <property type="evidence" value="ECO:0007669"/>
    <property type="project" value="TreeGrafter"/>
</dbReference>
<dbReference type="GO" id="GO:0006145">
    <property type="term" value="P:purine nucleobase catabolic process"/>
    <property type="evidence" value="ECO:0007669"/>
    <property type="project" value="TreeGrafter"/>
</dbReference>
<dbReference type="EMBL" id="UOEE01000209">
    <property type="protein sequence ID" value="VAV95748.1"/>
    <property type="molecule type" value="Genomic_DNA"/>
</dbReference>
<dbReference type="GO" id="GO:0046872">
    <property type="term" value="F:metal ion binding"/>
    <property type="evidence" value="ECO:0007669"/>
    <property type="project" value="UniProtKB-KW"/>
</dbReference>
<dbReference type="InterPro" id="IPR011059">
    <property type="entry name" value="Metal-dep_hydrolase_composite"/>
</dbReference>
<dbReference type="NCBIfam" id="NF006559">
    <property type="entry name" value="PRK09060.1"/>
    <property type="match status" value="1"/>
</dbReference>
<sequence>MNYDLRITGGTLVNHDGIGLGDVGIRDGKIVAIGDLSQATADTTINAKGLHVLPGVIDSQVHFREPGSEAKEDLQTGSRAAVLGGVTSVFEMPNTDPTTSTVQAIQQKLQLAKGRMHCDHAFYGGATNENAKELPDLEREPGCCGIKVFMGASTGSLLVADDAGVANVLANINRRAAFHSEDEPRMQARKHLAVTGDWASHPVVRDAKAAMISTERLVRLARKAGKRIHVLHISTAEEIEFLAKHRDIATVEVTPQHLSLQAPECYQELAGFAQMNPPIRSRAHRMGLWAGVRSGLVDVIGSDHAPHLAAEKQKPYPASPSGMPGVQTLLPVMLDHVSKKRLSLERLVDLTSAGANRIFGIAGKGRMSVGYDADFTVVDLKAKRTITDNWIASKCQWTPFAGRDVTGWPMMTIIRGHLVMQDDEVVATGLGEPIRFQENLSKQG</sequence>
<evidence type="ECO:0000256" key="1">
    <source>
        <dbReference type="ARBA" id="ARBA00001947"/>
    </source>
</evidence>
<dbReference type="Pfam" id="PF01979">
    <property type="entry name" value="Amidohydro_1"/>
    <property type="match status" value="1"/>
</dbReference>
<dbReference type="InterPro" id="IPR050138">
    <property type="entry name" value="DHOase/Allantoinase_Hydrolase"/>
</dbReference>
<proteinExistence type="predicted"/>